<dbReference type="AlphaFoldDB" id="A0A8U0A137"/>
<dbReference type="KEGG" id="haad:MW046_07220"/>
<dbReference type="Pfam" id="PF24381">
    <property type="entry name" value="DUF7537"/>
    <property type="match status" value="1"/>
</dbReference>
<dbReference type="InterPro" id="IPR055959">
    <property type="entry name" value="DUF7537"/>
</dbReference>
<dbReference type="Proteomes" id="UP000831768">
    <property type="component" value="Chromosome"/>
</dbReference>
<evidence type="ECO:0000313" key="1">
    <source>
        <dbReference type="EMBL" id="UPM41783.1"/>
    </source>
</evidence>
<keyword evidence="2" id="KW-1185">Reference proteome</keyword>
<protein>
    <submittedName>
        <fullName evidence="1">Uncharacterized protein</fullName>
    </submittedName>
</protein>
<accession>A0A8U0A137</accession>
<reference evidence="1" key="1">
    <citation type="submission" date="2022-04" db="EMBL/GenBank/DDBJ databases">
        <title>Halocatena sp. nov., isolated from a salt lake.</title>
        <authorList>
            <person name="Cui H.-L."/>
        </authorList>
    </citation>
    <scope>NUCLEOTIDE SEQUENCE</scope>
    <source>
        <strain evidence="1">AD-1</strain>
    </source>
</reference>
<dbReference type="EMBL" id="CP096019">
    <property type="protein sequence ID" value="UPM41783.1"/>
    <property type="molecule type" value="Genomic_DNA"/>
</dbReference>
<dbReference type="RefSeq" id="WP_247992463.1">
    <property type="nucleotide sequence ID" value="NZ_CP096019.1"/>
</dbReference>
<name>A0A8U0A137_9EURY</name>
<dbReference type="GeneID" id="71927825"/>
<proteinExistence type="predicted"/>
<sequence length="268" mass="29377">MEMRPFGCAVLLIVVVGLAGCSGHSPTESTISHPTGYNESGIVDPELAADQHATALSKHDSYTERINITSPILEGFVATTIRTDTVENRSSAALEINNSGETFMDSKMYHDGTKRYTNSQMDVYSDTYATGNESLSSFQEGLMNTSEIDNWLANISFEATGTVTRNGETLLQYNATDVDDPEAFFYTTEFITIDAIGSVDSTLLVDKEGLIRAFEVTVTYSSDGTTETGTVRYRVTDIDATTVDEPDWIQKLNTTVETNDSKSRETKN</sequence>
<evidence type="ECO:0000313" key="2">
    <source>
        <dbReference type="Proteomes" id="UP000831768"/>
    </source>
</evidence>
<dbReference type="PROSITE" id="PS51257">
    <property type="entry name" value="PROKAR_LIPOPROTEIN"/>
    <property type="match status" value="1"/>
</dbReference>
<organism evidence="1 2">
    <name type="scientific">Halocatena salina</name>
    <dbReference type="NCBI Taxonomy" id="2934340"/>
    <lineage>
        <taxon>Archaea</taxon>
        <taxon>Methanobacteriati</taxon>
        <taxon>Methanobacteriota</taxon>
        <taxon>Stenosarchaea group</taxon>
        <taxon>Halobacteria</taxon>
        <taxon>Halobacteriales</taxon>
        <taxon>Natronomonadaceae</taxon>
        <taxon>Halocatena</taxon>
    </lineage>
</organism>
<gene>
    <name evidence="1" type="ORF">MW046_07220</name>
</gene>